<keyword evidence="3" id="KW-1185">Reference proteome</keyword>
<dbReference type="EMBL" id="QICQ01000013">
    <property type="protein sequence ID" value="PXV81042.1"/>
    <property type="molecule type" value="Genomic_DNA"/>
</dbReference>
<feature type="compositionally biased region" description="Basic and acidic residues" evidence="1">
    <location>
        <begin position="277"/>
        <end position="289"/>
    </location>
</feature>
<evidence type="ECO:0000313" key="2">
    <source>
        <dbReference type="EMBL" id="PXV81042.1"/>
    </source>
</evidence>
<proteinExistence type="predicted"/>
<dbReference type="SUPFAM" id="SSF53474">
    <property type="entry name" value="alpha/beta-Hydrolases"/>
    <property type="match status" value="1"/>
</dbReference>
<dbReference type="RefSeq" id="WP_011634087.1">
    <property type="nucleotide sequence ID" value="NZ_QICQ01000013.1"/>
</dbReference>
<comment type="caution">
    <text evidence="2">The sequence shown here is derived from an EMBL/GenBank/DDBJ whole genome shotgun (WGS) entry which is preliminary data.</text>
</comment>
<feature type="region of interest" description="Disordered" evidence="1">
    <location>
        <begin position="267"/>
        <end position="300"/>
    </location>
</feature>
<evidence type="ECO:0008006" key="4">
    <source>
        <dbReference type="Google" id="ProtNLM"/>
    </source>
</evidence>
<accession>A0ABX5M6T3</accession>
<dbReference type="Gene3D" id="3.40.50.1820">
    <property type="entry name" value="alpha/beta hydrolase"/>
    <property type="match status" value="1"/>
</dbReference>
<gene>
    <name evidence="2" type="ORF">C8R14_11320</name>
</gene>
<sequence>MARARSPAGTLAYQRDRAAKIAAGGTVGFPGRAQHASPRRIRRRAGGRAASATPHHHHHAAIRQLLIQSRDHFDPDGTVSTLKNMVVIGHSMGGMIARLLVSSADNQLHDWAMADARTDPNQNDPERTLLDPMLRFESLAGIERAIFIATLHRGTAIAGYQPVRWLSGLFRLPLTAQEAVTDAVVPSVQATGQTQDGYLQGTLNSIDHLNQDDPFVQAATKLPISPEVRYHSIIARTNADGPLADSDAGLVPYRSAHLPDAVSEKIIISGHKRAGKRRSDPRSTPHPAEDLAASTQVSPH</sequence>
<evidence type="ECO:0000313" key="3">
    <source>
        <dbReference type="Proteomes" id="UP000247780"/>
    </source>
</evidence>
<evidence type="ECO:0000256" key="1">
    <source>
        <dbReference type="SAM" id="MobiDB-lite"/>
    </source>
</evidence>
<protein>
    <recommendedName>
        <fullName evidence="4">AB hydrolase-1 domain-containing protein</fullName>
    </recommendedName>
</protein>
<dbReference type="Proteomes" id="UP000247780">
    <property type="component" value="Unassembled WGS sequence"/>
</dbReference>
<feature type="region of interest" description="Disordered" evidence="1">
    <location>
        <begin position="26"/>
        <end position="57"/>
    </location>
</feature>
<reference evidence="2 3" key="1">
    <citation type="submission" date="2018-04" db="EMBL/GenBank/DDBJ databases">
        <title>Active sludge and wastewater microbial communities from Klosterneuburg, Austria.</title>
        <authorList>
            <person name="Wagner M."/>
        </authorList>
    </citation>
    <scope>NUCLEOTIDE SEQUENCE [LARGE SCALE GENOMIC DNA]</scope>
    <source>
        <strain evidence="2 3">Nm 57</strain>
    </source>
</reference>
<organism evidence="2 3">
    <name type="scientific">Nitrosomonas eutropha</name>
    <dbReference type="NCBI Taxonomy" id="916"/>
    <lineage>
        <taxon>Bacteria</taxon>
        <taxon>Pseudomonadati</taxon>
        <taxon>Pseudomonadota</taxon>
        <taxon>Betaproteobacteria</taxon>
        <taxon>Nitrosomonadales</taxon>
        <taxon>Nitrosomonadaceae</taxon>
        <taxon>Nitrosomonas</taxon>
    </lineage>
</organism>
<dbReference type="InterPro" id="IPR029058">
    <property type="entry name" value="AB_hydrolase_fold"/>
</dbReference>
<name>A0ABX5M6T3_9PROT</name>
<feature type="compositionally biased region" description="Basic residues" evidence="1">
    <location>
        <begin position="37"/>
        <end position="46"/>
    </location>
</feature>